<name>A0ABX1AUU2_9ACTN</name>
<accession>A0ABX1AUU2</accession>
<evidence type="ECO:0000313" key="2">
    <source>
        <dbReference type="Proteomes" id="UP000696294"/>
    </source>
</evidence>
<dbReference type="RefSeq" id="WP_168008325.1">
    <property type="nucleotide sequence ID" value="NZ_JAATEP010000004.1"/>
</dbReference>
<organism evidence="1 2">
    <name type="scientific">Nonomuraea composti</name>
    <dbReference type="NCBI Taxonomy" id="2720023"/>
    <lineage>
        <taxon>Bacteria</taxon>
        <taxon>Bacillati</taxon>
        <taxon>Actinomycetota</taxon>
        <taxon>Actinomycetes</taxon>
        <taxon>Streptosporangiales</taxon>
        <taxon>Streptosporangiaceae</taxon>
        <taxon>Nonomuraea</taxon>
    </lineage>
</organism>
<comment type="caution">
    <text evidence="1">The sequence shown here is derived from an EMBL/GenBank/DDBJ whole genome shotgun (WGS) entry which is preliminary data.</text>
</comment>
<protein>
    <submittedName>
        <fullName evidence="1">Uncharacterized protein</fullName>
    </submittedName>
</protein>
<gene>
    <name evidence="1" type="ORF">HCN51_08110</name>
</gene>
<proteinExistence type="predicted"/>
<evidence type="ECO:0000313" key="1">
    <source>
        <dbReference type="EMBL" id="NJP89408.1"/>
    </source>
</evidence>
<reference evidence="1 2" key="1">
    <citation type="submission" date="2020-03" db="EMBL/GenBank/DDBJ databases">
        <title>WGS of actinomycetes isolated from Thailand.</title>
        <authorList>
            <person name="Thawai C."/>
        </authorList>
    </citation>
    <scope>NUCLEOTIDE SEQUENCE [LARGE SCALE GENOMIC DNA]</scope>
    <source>
        <strain evidence="1 2">FMUSA5-5</strain>
    </source>
</reference>
<dbReference type="EMBL" id="JAATEP010000004">
    <property type="protein sequence ID" value="NJP89408.1"/>
    <property type="molecule type" value="Genomic_DNA"/>
</dbReference>
<sequence>MEEQISSGDEEIDREFRERLQRRYADLSRVRKVKLEELKTLGASAEPTEDKELLDELPRLAANLATVGEDLQRKLFDAFNLELRYRVDTHEVLIRITVKEDNLRAIKALTSKIADPPGGDRRPMMFPLF</sequence>
<dbReference type="Proteomes" id="UP000696294">
    <property type="component" value="Unassembled WGS sequence"/>
</dbReference>
<keyword evidence="2" id="KW-1185">Reference proteome</keyword>